<dbReference type="RefSeq" id="WP_118488087.1">
    <property type="nucleotide sequence ID" value="NZ_QRQN01000001.1"/>
</dbReference>
<proteinExistence type="predicted"/>
<dbReference type="AlphaFoldDB" id="A0A415U2F1"/>
<dbReference type="Gene3D" id="3.90.1690.10">
    <property type="entry name" value="phage-related protein like domain"/>
    <property type="match status" value="1"/>
</dbReference>
<reference evidence="1 2" key="1">
    <citation type="submission" date="2018-08" db="EMBL/GenBank/DDBJ databases">
        <title>A genome reference for cultivated species of the human gut microbiota.</title>
        <authorList>
            <person name="Zou Y."/>
            <person name="Xue W."/>
            <person name="Luo G."/>
        </authorList>
    </citation>
    <scope>NUCLEOTIDE SEQUENCE [LARGE SCALE GENOMIC DNA]</scope>
    <source>
        <strain evidence="1 2">AF31-21AC</strain>
    </source>
</reference>
<accession>A0A415U2F1</accession>
<dbReference type="Proteomes" id="UP000283586">
    <property type="component" value="Unassembled WGS sequence"/>
</dbReference>
<evidence type="ECO:0008006" key="3">
    <source>
        <dbReference type="Google" id="ProtNLM"/>
    </source>
</evidence>
<name>A0A415U2F1_9FIRM</name>
<dbReference type="EMBL" id="QRQN01000001">
    <property type="protein sequence ID" value="RHN12214.1"/>
    <property type="molecule type" value="Genomic_DNA"/>
</dbReference>
<comment type="caution">
    <text evidence="1">The sequence shown here is derived from an EMBL/GenBank/DDBJ whole genome shotgun (WGS) entry which is preliminary data.</text>
</comment>
<sequence length="341" mass="38028">MKRTTKSIQAEIAKGAFRPHTALSTMALAYYQQETTSFAKNMFPVCPVQLSSDNYYVFDKEDLLRDNWNRKPAYGSVDPAVISEHTENYACHVDQMIMGIDNIRQTDLNRRQGPRTKDPRQQRTKVIATQANIHQDAEFSKSFMRKGVWKNEATGTDSVSVTSGQFIKFSNGNSDPIAFFQNKMTEINEETGRTPNRLGLGVNVYNALKEHPAILERVKYGGSTPNPAKVNLNVLAQLFEIDRIVLDRTVQNKAGLGQNADMGYIGDPNSFLLAYATDTPSIEEPSAGYIFTWDMLENGILLPVLNYPGTPGTHSELVEGLMAYDMKKTADDLAFFGCDAV</sequence>
<gene>
    <name evidence="1" type="ORF">DWZ31_01805</name>
</gene>
<evidence type="ECO:0000313" key="2">
    <source>
        <dbReference type="Proteomes" id="UP000283586"/>
    </source>
</evidence>
<dbReference type="InterPro" id="IPR053738">
    <property type="entry name" value="Lambda_capsid_assembly"/>
</dbReference>
<protein>
    <recommendedName>
        <fullName evidence="3">Phage capsid protein</fullName>
    </recommendedName>
</protein>
<organism evidence="1 2">
    <name type="scientific">Roseburia intestinalis</name>
    <dbReference type="NCBI Taxonomy" id="166486"/>
    <lineage>
        <taxon>Bacteria</taxon>
        <taxon>Bacillati</taxon>
        <taxon>Bacillota</taxon>
        <taxon>Clostridia</taxon>
        <taxon>Lachnospirales</taxon>
        <taxon>Lachnospiraceae</taxon>
        <taxon>Roseburia</taxon>
    </lineage>
</organism>
<evidence type="ECO:0000313" key="1">
    <source>
        <dbReference type="EMBL" id="RHN12214.1"/>
    </source>
</evidence>